<dbReference type="PANTHER" id="PTHR45138:SF24">
    <property type="entry name" value="DIGUANYLATE CYCLASE DGCC-RELATED"/>
    <property type="match status" value="1"/>
</dbReference>
<protein>
    <submittedName>
        <fullName evidence="3">GGDEF domain-containing protein</fullName>
    </submittedName>
</protein>
<feature type="coiled-coil region" evidence="1">
    <location>
        <begin position="437"/>
        <end position="464"/>
    </location>
</feature>
<dbReference type="Proteomes" id="UP000276417">
    <property type="component" value="Plasmid unnamed2"/>
</dbReference>
<geneLocation type="plasmid" evidence="3 4">
    <name>unnamed2</name>
</geneLocation>
<dbReference type="Gene3D" id="1.25.40.10">
    <property type="entry name" value="Tetratricopeptide repeat domain"/>
    <property type="match status" value="1"/>
</dbReference>
<dbReference type="KEGG" id="dph:EHF33_19305"/>
<dbReference type="FunFam" id="3.30.70.270:FF:000001">
    <property type="entry name" value="Diguanylate cyclase domain protein"/>
    <property type="match status" value="1"/>
</dbReference>
<dbReference type="GO" id="GO:0043709">
    <property type="term" value="P:cell adhesion involved in single-species biofilm formation"/>
    <property type="evidence" value="ECO:0007669"/>
    <property type="project" value="TreeGrafter"/>
</dbReference>
<dbReference type="GO" id="GO:0052621">
    <property type="term" value="F:diguanylate cyclase activity"/>
    <property type="evidence" value="ECO:0007669"/>
    <property type="project" value="TreeGrafter"/>
</dbReference>
<dbReference type="AlphaFoldDB" id="A0A3G8YIE2"/>
<evidence type="ECO:0000313" key="3">
    <source>
        <dbReference type="EMBL" id="AZI45039.1"/>
    </source>
</evidence>
<evidence type="ECO:0000313" key="4">
    <source>
        <dbReference type="Proteomes" id="UP000276417"/>
    </source>
</evidence>
<evidence type="ECO:0000259" key="2">
    <source>
        <dbReference type="PROSITE" id="PS50887"/>
    </source>
</evidence>
<proteinExistence type="predicted"/>
<name>A0A3G8YIE2_9DEIO</name>
<dbReference type="GO" id="GO:0005886">
    <property type="term" value="C:plasma membrane"/>
    <property type="evidence" value="ECO:0007669"/>
    <property type="project" value="TreeGrafter"/>
</dbReference>
<keyword evidence="4" id="KW-1185">Reference proteome</keyword>
<keyword evidence="3" id="KW-0614">Plasmid</keyword>
<evidence type="ECO:0000256" key="1">
    <source>
        <dbReference type="SAM" id="Coils"/>
    </source>
</evidence>
<dbReference type="InterPro" id="IPR011990">
    <property type="entry name" value="TPR-like_helical_dom_sf"/>
</dbReference>
<dbReference type="NCBIfam" id="TIGR00254">
    <property type="entry name" value="GGDEF"/>
    <property type="match status" value="1"/>
</dbReference>
<dbReference type="Pfam" id="PF00990">
    <property type="entry name" value="GGDEF"/>
    <property type="match status" value="1"/>
</dbReference>
<dbReference type="SUPFAM" id="SSF48452">
    <property type="entry name" value="TPR-like"/>
    <property type="match status" value="2"/>
</dbReference>
<dbReference type="SMART" id="SM00267">
    <property type="entry name" value="GGDEF"/>
    <property type="match status" value="1"/>
</dbReference>
<gene>
    <name evidence="3" type="ORF">EHF33_19305</name>
</gene>
<dbReference type="OrthoDB" id="54420at2"/>
<dbReference type="InterPro" id="IPR050469">
    <property type="entry name" value="Diguanylate_Cyclase"/>
</dbReference>
<dbReference type="InterPro" id="IPR029787">
    <property type="entry name" value="Nucleotide_cyclase"/>
</dbReference>
<keyword evidence="1" id="KW-0175">Coiled coil</keyword>
<dbReference type="GO" id="GO:1902201">
    <property type="term" value="P:negative regulation of bacterial-type flagellum-dependent cell motility"/>
    <property type="evidence" value="ECO:0007669"/>
    <property type="project" value="TreeGrafter"/>
</dbReference>
<dbReference type="CDD" id="cd01949">
    <property type="entry name" value="GGDEF"/>
    <property type="match status" value="1"/>
</dbReference>
<dbReference type="PANTHER" id="PTHR45138">
    <property type="entry name" value="REGULATORY COMPONENTS OF SENSORY TRANSDUCTION SYSTEM"/>
    <property type="match status" value="1"/>
</dbReference>
<accession>A0A3G8YIE2</accession>
<dbReference type="PROSITE" id="PS50887">
    <property type="entry name" value="GGDEF"/>
    <property type="match status" value="1"/>
</dbReference>
<dbReference type="InterPro" id="IPR043128">
    <property type="entry name" value="Rev_trsase/Diguanyl_cyclase"/>
</dbReference>
<dbReference type="EMBL" id="CP034186">
    <property type="protein sequence ID" value="AZI45039.1"/>
    <property type="molecule type" value="Genomic_DNA"/>
</dbReference>
<dbReference type="Gene3D" id="3.30.70.270">
    <property type="match status" value="1"/>
</dbReference>
<organism evidence="3 4">
    <name type="scientific">Deinococcus psychrotolerans</name>
    <dbReference type="NCBI Taxonomy" id="2489213"/>
    <lineage>
        <taxon>Bacteria</taxon>
        <taxon>Thermotogati</taxon>
        <taxon>Deinococcota</taxon>
        <taxon>Deinococci</taxon>
        <taxon>Deinococcales</taxon>
        <taxon>Deinococcaceae</taxon>
        <taxon>Deinococcus</taxon>
    </lineage>
</organism>
<sequence>MRPGFNRGVTPDDLERAWSLRMSSPDVARSLAEAHPLGSGAHVLQAYLAWRAGNHNGALEALAPAAAQWPPETPTIWHARAVGIQGDVLMELGQGRQALACFEQQLQWGRALGDAEMQGLAHNDIGVLLIWDDPDGARQRYQMAYDVFQGAGTAHRAGLGLAAFNLSVAYHELGDTVRSDALLSHALDLLQPTQAWPYWVGTVAQRALRLAEAGQIGEARQLFVEAEVSQPQLPLDSLLTLQFFRAKLEAQHGAAHTALTLLDTLQAWVATRQDMLDDFLDVRAQALYRSGQPHKAYLAMREVLEAVRRRHDEERTTQLKALEVLGRLEQAQHVAAALRTQAATLEILRREASALSLTDDLTGVGNRRAFEQWIDLRRQEGLPVVMAFIDLDHFKAVNDRHGHAAGDRVLQNVVQLLRQFTRPGDLLARLGGDEFVIIRADSRCQTLAEDMERLRAECERQFRQPSTLGEPVTLSIGVIQATSTLTEDLRRADEGMYQAKRAGGNRVRVLG</sequence>
<dbReference type="InterPro" id="IPR000160">
    <property type="entry name" value="GGDEF_dom"/>
</dbReference>
<dbReference type="SUPFAM" id="SSF55073">
    <property type="entry name" value="Nucleotide cyclase"/>
    <property type="match status" value="1"/>
</dbReference>
<feature type="domain" description="GGDEF" evidence="2">
    <location>
        <begin position="382"/>
        <end position="511"/>
    </location>
</feature>
<reference evidence="3 4" key="1">
    <citation type="submission" date="2018-11" db="EMBL/GenBank/DDBJ databases">
        <title>Deinococcus shelandsis sp. nov., isolated from South Shetland Islands soil of Antarctica.</title>
        <authorList>
            <person name="Tian J."/>
        </authorList>
    </citation>
    <scope>NUCLEOTIDE SEQUENCE [LARGE SCALE GENOMIC DNA]</scope>
    <source>
        <strain evidence="3 4">S14-83T</strain>
        <plasmid evidence="3 4">unnamed2</plasmid>
    </source>
</reference>